<dbReference type="PANTHER" id="PTHR43679:SF2">
    <property type="entry name" value="OCTANOYL-[GCVH]:PROTEIN N-OCTANOYLTRANSFERASE"/>
    <property type="match status" value="1"/>
</dbReference>
<dbReference type="Pfam" id="PF21948">
    <property type="entry name" value="LplA-B_cat"/>
    <property type="match status" value="1"/>
</dbReference>
<protein>
    <submittedName>
        <fullName evidence="2">Lipoate--protein ligase family protein</fullName>
    </submittedName>
</protein>
<keyword evidence="3" id="KW-1185">Reference proteome</keyword>
<evidence type="ECO:0000313" key="2">
    <source>
        <dbReference type="EMBL" id="TXL61770.1"/>
    </source>
</evidence>
<dbReference type="Gene3D" id="3.30.930.10">
    <property type="entry name" value="Bira Bifunctional Protein, Domain 2"/>
    <property type="match status" value="1"/>
</dbReference>
<keyword evidence="2" id="KW-0436">Ligase</keyword>
<comment type="caution">
    <text evidence="2">The sequence shown here is derived from an EMBL/GenBank/DDBJ whole genome shotgun (WGS) entry which is preliminary data.</text>
</comment>
<dbReference type="GO" id="GO:0140096">
    <property type="term" value="F:catalytic activity, acting on a protein"/>
    <property type="evidence" value="ECO:0007669"/>
    <property type="project" value="UniProtKB-ARBA"/>
</dbReference>
<dbReference type="SUPFAM" id="SSF55681">
    <property type="entry name" value="Class II aaRS and biotin synthetases"/>
    <property type="match status" value="1"/>
</dbReference>
<name>A0A5C8NKT2_9BACI</name>
<proteinExistence type="predicted"/>
<dbReference type="Proteomes" id="UP000321574">
    <property type="component" value="Unassembled WGS sequence"/>
</dbReference>
<dbReference type="GO" id="GO:0016874">
    <property type="term" value="F:ligase activity"/>
    <property type="evidence" value="ECO:0007669"/>
    <property type="project" value="UniProtKB-KW"/>
</dbReference>
<dbReference type="GO" id="GO:0009249">
    <property type="term" value="P:protein lipoylation"/>
    <property type="evidence" value="ECO:0007669"/>
    <property type="project" value="UniProtKB-ARBA"/>
</dbReference>
<dbReference type="PANTHER" id="PTHR43679">
    <property type="entry name" value="OCTANOYLTRANSFERASE LIPM-RELATED"/>
    <property type="match status" value="1"/>
</dbReference>
<dbReference type="InterPro" id="IPR050664">
    <property type="entry name" value="Octanoyltrans_LipM/LipL"/>
</dbReference>
<sequence>MLQETWNILKTDFHEASINMALDEALLRWHSEGKIPPTLRFYGWSTPTLSLGHFQKEKSIHFPGLEKHGCQLVRRLTGGSAVLHDDELTYSIVVSESHPKIPKTIREAYHVLSQGIKVGYKNLGIEAEYFIPERKKGKNRTAVCFEKPAFYELVVDGKKVSGNAQTRQKGVLLQHGSIPITMNEDMLFDLFAFPSERKREVNRRAFRQKATTIEQITGKRYTYKEVQEAFYNGFQSSLGVSFKPFELDDNQWEEVYQLAKEKYKQTIPVQH</sequence>
<evidence type="ECO:0000313" key="3">
    <source>
        <dbReference type="Proteomes" id="UP000321574"/>
    </source>
</evidence>
<reference evidence="2 3" key="1">
    <citation type="submission" date="2019-06" db="EMBL/GenBank/DDBJ databases">
        <title>Cerasibacillus sp. nov., isolated from maize field.</title>
        <authorList>
            <person name="Lin S.-Y."/>
            <person name="Tsai C.-F."/>
            <person name="Young C.-C."/>
        </authorList>
    </citation>
    <scope>NUCLEOTIDE SEQUENCE [LARGE SCALE GENOMIC DNA]</scope>
    <source>
        <strain evidence="2 3">CC-CFT480</strain>
    </source>
</reference>
<organism evidence="2 3">
    <name type="scientific">Cerasibacillus terrae</name>
    <dbReference type="NCBI Taxonomy" id="2498845"/>
    <lineage>
        <taxon>Bacteria</taxon>
        <taxon>Bacillati</taxon>
        <taxon>Bacillota</taxon>
        <taxon>Bacilli</taxon>
        <taxon>Bacillales</taxon>
        <taxon>Bacillaceae</taxon>
        <taxon>Cerasibacillus</taxon>
    </lineage>
</organism>
<gene>
    <name evidence="2" type="ORF">FHP05_12885</name>
</gene>
<dbReference type="CDD" id="cd16443">
    <property type="entry name" value="LplA"/>
    <property type="match status" value="1"/>
</dbReference>
<dbReference type="EMBL" id="VDUW01000010">
    <property type="protein sequence ID" value="TXL61770.1"/>
    <property type="molecule type" value="Genomic_DNA"/>
</dbReference>
<dbReference type="AlphaFoldDB" id="A0A5C8NKT2"/>
<dbReference type="GO" id="GO:0016740">
    <property type="term" value="F:transferase activity"/>
    <property type="evidence" value="ECO:0007669"/>
    <property type="project" value="UniProtKB-ARBA"/>
</dbReference>
<dbReference type="PROSITE" id="PS51733">
    <property type="entry name" value="BPL_LPL_CATALYTIC"/>
    <property type="match status" value="1"/>
</dbReference>
<dbReference type="InterPro" id="IPR045864">
    <property type="entry name" value="aa-tRNA-synth_II/BPL/LPL"/>
</dbReference>
<feature type="domain" description="BPL/LPL catalytic" evidence="1">
    <location>
        <begin position="33"/>
        <end position="242"/>
    </location>
</feature>
<dbReference type="InterPro" id="IPR004143">
    <property type="entry name" value="BPL_LPL_catalytic"/>
</dbReference>
<evidence type="ECO:0000259" key="1">
    <source>
        <dbReference type="PROSITE" id="PS51733"/>
    </source>
</evidence>
<accession>A0A5C8NKT2</accession>
<dbReference type="OrthoDB" id="9774653at2"/>